<sequence>MSHHDSPPPASIHVAGIGNALVDVLASAPEELIDELGLVKGAMGLVDADRSAEIYDHMGPGTEISGGSVANSMVGVASFGGRSHYLGKVRQDQLGEVFVHDIRANGVGFTTSLATDGPATGSCLILVTPDAQRTMNTHLGAAVHFGPDDVDPAVVTDTEVLFLEGYLFDPPAAQEAFKVAARLARDAGRKVAVTLSDPFCVERHRAAFVDLVDHHVDVVVANRDELCSLYETDDINEAHRIVADRCPMAVVTHGPDGSFVLTGDQTVRVAAEPVANVVDTTGAGDQYAAGFFYGLATGLDLETCGRLGSIAAAEVISHLGARPQVSLAELAAPALAGRNQG</sequence>
<evidence type="ECO:0000313" key="5">
    <source>
        <dbReference type="EMBL" id="CCM63266.1"/>
    </source>
</evidence>
<feature type="domain" description="Carbohydrate kinase PfkB" evidence="4">
    <location>
        <begin position="62"/>
        <end position="323"/>
    </location>
</feature>
<dbReference type="InterPro" id="IPR029056">
    <property type="entry name" value="Ribokinase-like"/>
</dbReference>
<dbReference type="HOGENOM" id="CLU_027634_5_1_11"/>
<evidence type="ECO:0000256" key="1">
    <source>
        <dbReference type="ARBA" id="ARBA00010688"/>
    </source>
</evidence>
<dbReference type="Proteomes" id="UP000018291">
    <property type="component" value="Unassembled WGS sequence"/>
</dbReference>
<dbReference type="OrthoDB" id="7946249at2"/>
<dbReference type="Gene3D" id="3.40.1190.20">
    <property type="match status" value="1"/>
</dbReference>
<dbReference type="CDD" id="cd01168">
    <property type="entry name" value="adenosine_kinase"/>
    <property type="match status" value="1"/>
</dbReference>
<organism evidence="5 6">
    <name type="scientific">Candidatus Neomicrothrix parvicella RN1</name>
    <dbReference type="NCBI Taxonomy" id="1229780"/>
    <lineage>
        <taxon>Bacteria</taxon>
        <taxon>Bacillati</taxon>
        <taxon>Actinomycetota</taxon>
        <taxon>Acidimicrobiia</taxon>
        <taxon>Acidimicrobiales</taxon>
        <taxon>Microthrixaceae</taxon>
        <taxon>Candidatus Neomicrothrix</taxon>
    </lineage>
</organism>
<evidence type="ECO:0000256" key="3">
    <source>
        <dbReference type="ARBA" id="ARBA00022777"/>
    </source>
</evidence>
<evidence type="ECO:0000259" key="4">
    <source>
        <dbReference type="Pfam" id="PF00294"/>
    </source>
</evidence>
<evidence type="ECO:0000313" key="6">
    <source>
        <dbReference type="Proteomes" id="UP000018291"/>
    </source>
</evidence>
<dbReference type="RefSeq" id="WP_012225605.1">
    <property type="nucleotide sequence ID" value="NZ_HG422565.1"/>
</dbReference>
<dbReference type="PANTHER" id="PTHR43320">
    <property type="entry name" value="SUGAR KINASE"/>
    <property type="match status" value="1"/>
</dbReference>
<dbReference type="SUPFAM" id="SSF53613">
    <property type="entry name" value="Ribokinase-like"/>
    <property type="match status" value="1"/>
</dbReference>
<dbReference type="PANTHER" id="PTHR43320:SF3">
    <property type="entry name" value="CARBOHYDRATE KINASE PFKB DOMAIN-CONTAINING PROTEIN"/>
    <property type="match status" value="1"/>
</dbReference>
<dbReference type="Pfam" id="PF00294">
    <property type="entry name" value="PfkB"/>
    <property type="match status" value="1"/>
</dbReference>
<gene>
    <name evidence="5" type="ORF">BN381_20090</name>
</gene>
<dbReference type="InterPro" id="IPR052700">
    <property type="entry name" value="Carb_kinase_PfkB-like"/>
</dbReference>
<reference evidence="5 6" key="1">
    <citation type="journal article" date="2013" name="ISME J.">
        <title>Metabolic model for the filamentous 'Candidatus Microthrix parvicella' based on genomic and metagenomic analyses.</title>
        <authorList>
            <person name="Jon McIlroy S."/>
            <person name="Kristiansen R."/>
            <person name="Albertsen M."/>
            <person name="Michael Karst S."/>
            <person name="Rossetti S."/>
            <person name="Lund Nielsen J."/>
            <person name="Tandoi V."/>
            <person name="James Seviour R."/>
            <person name="Nielsen P.H."/>
        </authorList>
    </citation>
    <scope>NUCLEOTIDE SEQUENCE [LARGE SCALE GENOMIC DNA]</scope>
    <source>
        <strain evidence="5 6">RN1</strain>
    </source>
</reference>
<keyword evidence="3 5" id="KW-0418">Kinase</keyword>
<proteinExistence type="inferred from homology"/>
<keyword evidence="6" id="KW-1185">Reference proteome</keyword>
<comment type="caution">
    <text evidence="5">The sequence shown here is derived from an EMBL/GenBank/DDBJ whole genome shotgun (WGS) entry which is preliminary data.</text>
</comment>
<dbReference type="AlphaFoldDB" id="R4Z1Y1"/>
<protein>
    <submittedName>
        <fullName evidence="5">Sugar kinases, ribokinase family</fullName>
    </submittedName>
</protein>
<comment type="similarity">
    <text evidence="1">Belongs to the carbohydrate kinase PfkB family.</text>
</comment>
<keyword evidence="2" id="KW-0808">Transferase</keyword>
<dbReference type="InterPro" id="IPR011611">
    <property type="entry name" value="PfkB_dom"/>
</dbReference>
<name>R4Z1Y1_9ACTN</name>
<dbReference type="EMBL" id="CANL01000012">
    <property type="protein sequence ID" value="CCM63266.1"/>
    <property type="molecule type" value="Genomic_DNA"/>
</dbReference>
<evidence type="ECO:0000256" key="2">
    <source>
        <dbReference type="ARBA" id="ARBA00022679"/>
    </source>
</evidence>
<dbReference type="eggNOG" id="COG0524">
    <property type="taxonomic scope" value="Bacteria"/>
</dbReference>
<dbReference type="GO" id="GO:0016301">
    <property type="term" value="F:kinase activity"/>
    <property type="evidence" value="ECO:0007669"/>
    <property type="project" value="UniProtKB-KW"/>
</dbReference>
<accession>R4Z1Y1</accession>
<dbReference type="STRING" id="1229780.BN381_20090"/>